<evidence type="ECO:0000256" key="6">
    <source>
        <dbReference type="ARBA" id="ARBA00022777"/>
    </source>
</evidence>
<name>A0A3B0RMV6_9ZZZZ</name>
<dbReference type="GO" id="GO:0005886">
    <property type="term" value="C:plasma membrane"/>
    <property type="evidence" value="ECO:0007669"/>
    <property type="project" value="TreeGrafter"/>
</dbReference>
<keyword evidence="11" id="KW-1208">Phospholipid metabolism</keyword>
<dbReference type="Gene3D" id="3.40.50.10330">
    <property type="entry name" value="Probable inorganic polyphosphate/atp-NAD kinase, domain 1"/>
    <property type="match status" value="1"/>
</dbReference>
<dbReference type="GO" id="GO:0008654">
    <property type="term" value="P:phospholipid biosynthetic process"/>
    <property type="evidence" value="ECO:0007669"/>
    <property type="project" value="UniProtKB-KW"/>
</dbReference>
<evidence type="ECO:0000256" key="8">
    <source>
        <dbReference type="ARBA" id="ARBA00022842"/>
    </source>
</evidence>
<dbReference type="SMART" id="SM00046">
    <property type="entry name" value="DAGKc"/>
    <property type="match status" value="1"/>
</dbReference>
<evidence type="ECO:0000256" key="1">
    <source>
        <dbReference type="ARBA" id="ARBA00001946"/>
    </source>
</evidence>
<dbReference type="GO" id="GO:0005524">
    <property type="term" value="F:ATP binding"/>
    <property type="evidence" value="ECO:0007669"/>
    <property type="project" value="UniProtKB-KW"/>
</dbReference>
<dbReference type="Pfam" id="PF19279">
    <property type="entry name" value="YegS_C"/>
    <property type="match status" value="1"/>
</dbReference>
<gene>
    <name evidence="13" type="ORF">MNBD_BACTEROID02-1398</name>
</gene>
<evidence type="ECO:0000256" key="11">
    <source>
        <dbReference type="ARBA" id="ARBA00023264"/>
    </source>
</evidence>
<dbReference type="InterPro" id="IPR045540">
    <property type="entry name" value="YegS/DAGK_C"/>
</dbReference>
<comment type="cofactor">
    <cofactor evidence="1">
        <name>Mg(2+)</name>
        <dbReference type="ChEBI" id="CHEBI:18420"/>
    </cofactor>
</comment>
<reference evidence="13" key="1">
    <citation type="submission" date="2018-06" db="EMBL/GenBank/DDBJ databases">
        <authorList>
            <person name="Zhirakovskaya E."/>
        </authorList>
    </citation>
    <scope>NUCLEOTIDE SEQUENCE</scope>
</reference>
<dbReference type="InterPro" id="IPR016064">
    <property type="entry name" value="NAD/diacylglycerol_kinase_sf"/>
</dbReference>
<dbReference type="PANTHER" id="PTHR12358:SF106">
    <property type="entry name" value="LIPID KINASE YEGS"/>
    <property type="match status" value="1"/>
</dbReference>
<evidence type="ECO:0000259" key="12">
    <source>
        <dbReference type="PROSITE" id="PS50146"/>
    </source>
</evidence>
<evidence type="ECO:0000256" key="7">
    <source>
        <dbReference type="ARBA" id="ARBA00022840"/>
    </source>
</evidence>
<dbReference type="InterPro" id="IPR005218">
    <property type="entry name" value="Diacylglycerol/lipid_kinase"/>
</dbReference>
<dbReference type="EMBL" id="UOEB01000249">
    <property type="protein sequence ID" value="VAV85853.1"/>
    <property type="molecule type" value="Genomic_DNA"/>
</dbReference>
<keyword evidence="9" id="KW-0443">Lipid metabolism</keyword>
<keyword evidence="8" id="KW-0460">Magnesium</keyword>
<keyword evidence="2" id="KW-0444">Lipid biosynthesis</keyword>
<dbReference type="InterPro" id="IPR017438">
    <property type="entry name" value="ATP-NAD_kinase_N"/>
</dbReference>
<protein>
    <submittedName>
        <fullName evidence="13">Transcription regulator [contains diacylglycerol kinase catalytic domain]</fullName>
    </submittedName>
</protein>
<keyword evidence="7" id="KW-0067">ATP-binding</keyword>
<accession>A0A3B0RMV6</accession>
<evidence type="ECO:0000256" key="2">
    <source>
        <dbReference type="ARBA" id="ARBA00022516"/>
    </source>
</evidence>
<dbReference type="GO" id="GO:0016301">
    <property type="term" value="F:kinase activity"/>
    <property type="evidence" value="ECO:0007669"/>
    <property type="project" value="UniProtKB-KW"/>
</dbReference>
<dbReference type="AlphaFoldDB" id="A0A3B0RMV6"/>
<keyword evidence="6 13" id="KW-0418">Kinase</keyword>
<dbReference type="PANTHER" id="PTHR12358">
    <property type="entry name" value="SPHINGOSINE KINASE"/>
    <property type="match status" value="1"/>
</dbReference>
<evidence type="ECO:0000256" key="9">
    <source>
        <dbReference type="ARBA" id="ARBA00023098"/>
    </source>
</evidence>
<keyword evidence="4" id="KW-0479">Metal-binding</keyword>
<evidence type="ECO:0000256" key="5">
    <source>
        <dbReference type="ARBA" id="ARBA00022741"/>
    </source>
</evidence>
<dbReference type="InterPro" id="IPR001206">
    <property type="entry name" value="Diacylglycerol_kinase_cat_dom"/>
</dbReference>
<evidence type="ECO:0000256" key="3">
    <source>
        <dbReference type="ARBA" id="ARBA00022679"/>
    </source>
</evidence>
<sequence length="307" mass="34070">MTSTKKWFVVINPISGNGTTKKLWPKIEQLLLTYRFDFEYAFTTHPKHSIELIQNSIYQGFKNIICIGGDGTLHNIVNGIMSQEMVASTIITVGVIPIGTGNDWVKTYGIPKDIETAIQIIKNGNTKKQDIGKIELLNQNMSPIYFNNLAGVGFDGFVVSKVGKYKHFGALAYLVGTVMGLFVFKNFETEISLNTETITTKSLMVLIGLCKYSGGGMQLTKSPCPSDGLFDVTIAENFSKWDIVKNISKLFNGTIVNFKKVQPFKTKSITIKILQKDKPFIQADGELIGVGDFKVSILQNAFSFYSK</sequence>
<keyword evidence="5" id="KW-0547">Nucleotide-binding</keyword>
<dbReference type="Pfam" id="PF00781">
    <property type="entry name" value="DAGK_cat"/>
    <property type="match status" value="1"/>
</dbReference>
<evidence type="ECO:0000256" key="10">
    <source>
        <dbReference type="ARBA" id="ARBA00023209"/>
    </source>
</evidence>
<keyword evidence="3" id="KW-0808">Transferase</keyword>
<dbReference type="PROSITE" id="PS50146">
    <property type="entry name" value="DAGK"/>
    <property type="match status" value="1"/>
</dbReference>
<dbReference type="Gene3D" id="2.60.200.40">
    <property type="match status" value="1"/>
</dbReference>
<dbReference type="SUPFAM" id="SSF111331">
    <property type="entry name" value="NAD kinase/diacylglycerol kinase-like"/>
    <property type="match status" value="1"/>
</dbReference>
<dbReference type="GO" id="GO:0046872">
    <property type="term" value="F:metal ion binding"/>
    <property type="evidence" value="ECO:0007669"/>
    <property type="project" value="UniProtKB-KW"/>
</dbReference>
<dbReference type="InterPro" id="IPR050187">
    <property type="entry name" value="Lipid_Phosphate_FormReg"/>
</dbReference>
<evidence type="ECO:0000313" key="13">
    <source>
        <dbReference type="EMBL" id="VAV85853.1"/>
    </source>
</evidence>
<proteinExistence type="predicted"/>
<feature type="domain" description="DAGKc" evidence="12">
    <location>
        <begin position="2"/>
        <end position="138"/>
    </location>
</feature>
<evidence type="ECO:0000256" key="4">
    <source>
        <dbReference type="ARBA" id="ARBA00022723"/>
    </source>
</evidence>
<organism evidence="13">
    <name type="scientific">hydrothermal vent metagenome</name>
    <dbReference type="NCBI Taxonomy" id="652676"/>
    <lineage>
        <taxon>unclassified sequences</taxon>
        <taxon>metagenomes</taxon>
        <taxon>ecological metagenomes</taxon>
    </lineage>
</organism>
<dbReference type="NCBIfam" id="TIGR00147">
    <property type="entry name" value="YegS/Rv2252/BmrU family lipid kinase"/>
    <property type="match status" value="1"/>
</dbReference>
<keyword evidence="10" id="KW-0594">Phospholipid biosynthesis</keyword>